<dbReference type="NCBIfam" id="NF003454">
    <property type="entry name" value="PRK05035.1"/>
    <property type="match status" value="1"/>
</dbReference>
<evidence type="ECO:0000256" key="9">
    <source>
        <dbReference type="SAM" id="Coils"/>
    </source>
</evidence>
<dbReference type="GO" id="GO:0005886">
    <property type="term" value="C:plasma membrane"/>
    <property type="evidence" value="ECO:0007669"/>
    <property type="project" value="UniProtKB-SubCell"/>
</dbReference>
<dbReference type="HAMAP" id="MF_00461">
    <property type="entry name" value="RsxC_RnfC"/>
    <property type="match status" value="1"/>
</dbReference>
<feature type="binding site" evidence="8">
    <location>
        <position position="432"/>
    </location>
    <ligand>
        <name>[4Fe-4S] cluster</name>
        <dbReference type="ChEBI" id="CHEBI:49883"/>
        <label>1</label>
    </ligand>
</feature>
<dbReference type="PROSITE" id="PS51379">
    <property type="entry name" value="4FE4S_FER_2"/>
    <property type="match status" value="2"/>
</dbReference>
<dbReference type="InterPro" id="IPR011538">
    <property type="entry name" value="Nuo51_FMN-bd"/>
</dbReference>
<evidence type="ECO:0000256" key="8">
    <source>
        <dbReference type="HAMAP-Rule" id="MF_00461"/>
    </source>
</evidence>
<feature type="domain" description="4Fe-4S ferredoxin-type" evidence="11">
    <location>
        <begin position="412"/>
        <end position="442"/>
    </location>
</feature>
<feature type="domain" description="4Fe-4S ferredoxin-type" evidence="11">
    <location>
        <begin position="373"/>
        <end position="396"/>
    </location>
</feature>
<evidence type="ECO:0000256" key="5">
    <source>
        <dbReference type="ARBA" id="ARBA00022982"/>
    </source>
</evidence>
<dbReference type="Gene3D" id="3.30.70.20">
    <property type="match status" value="1"/>
</dbReference>
<dbReference type="Gene3D" id="3.40.50.11540">
    <property type="entry name" value="NADH-ubiquinone oxidoreductase 51kDa subunit"/>
    <property type="match status" value="1"/>
</dbReference>
<feature type="region of interest" description="Disordered" evidence="10">
    <location>
        <begin position="453"/>
        <end position="515"/>
    </location>
</feature>
<dbReference type="SUPFAM" id="SSF142019">
    <property type="entry name" value="Nqo1 FMN-binding domain-like"/>
    <property type="match status" value="1"/>
</dbReference>
<keyword evidence="6 8" id="KW-0408">Iron</keyword>
<dbReference type="Pfam" id="PF13183">
    <property type="entry name" value="Fer4_8"/>
    <property type="match status" value="1"/>
</dbReference>
<feature type="binding site" evidence="8">
    <location>
        <position position="428"/>
    </location>
    <ligand>
        <name>[4Fe-4S] cluster</name>
        <dbReference type="ChEBI" id="CHEBI:49883"/>
        <label>2</label>
    </ligand>
</feature>
<dbReference type="GO" id="GO:0051539">
    <property type="term" value="F:4 iron, 4 sulfur cluster binding"/>
    <property type="evidence" value="ECO:0007669"/>
    <property type="project" value="UniProtKB-KW"/>
</dbReference>
<feature type="compositionally biased region" description="Basic and acidic residues" evidence="10">
    <location>
        <begin position="494"/>
        <end position="508"/>
    </location>
</feature>
<keyword evidence="8" id="KW-1278">Translocase</keyword>
<evidence type="ECO:0000256" key="4">
    <source>
        <dbReference type="ARBA" id="ARBA00022737"/>
    </source>
</evidence>
<dbReference type="RefSeq" id="WP_348814271.1">
    <property type="nucleotide sequence ID" value="NZ_CP098828.1"/>
</dbReference>
<evidence type="ECO:0000256" key="10">
    <source>
        <dbReference type="SAM" id="MobiDB-lite"/>
    </source>
</evidence>
<dbReference type="PANTHER" id="PTHR43034:SF2">
    <property type="entry name" value="ION-TRANSLOCATING OXIDOREDUCTASE COMPLEX SUBUNIT C"/>
    <property type="match status" value="1"/>
</dbReference>
<evidence type="ECO:0000256" key="7">
    <source>
        <dbReference type="ARBA" id="ARBA00023014"/>
    </source>
</evidence>
<dbReference type="InterPro" id="IPR010208">
    <property type="entry name" value="Ion_transpt_RnfC/RsxC"/>
</dbReference>
<dbReference type="NCBIfam" id="TIGR01945">
    <property type="entry name" value="rnfC"/>
    <property type="match status" value="1"/>
</dbReference>
<evidence type="ECO:0000256" key="6">
    <source>
        <dbReference type="ARBA" id="ARBA00023004"/>
    </source>
</evidence>
<keyword evidence="2 8" id="KW-0004">4Fe-4S</keyword>
<accession>A0AAU7KNZ1</accession>
<keyword evidence="8" id="KW-1003">Cell membrane</keyword>
<reference evidence="12" key="1">
    <citation type="submission" date="2022-06" db="EMBL/GenBank/DDBJ databases">
        <title>A novel DMS-producing enzyme.</title>
        <authorList>
            <person name="Zhang Y."/>
        </authorList>
    </citation>
    <scope>NUCLEOTIDE SEQUENCE</scope>
    <source>
        <strain evidence="12">H10-59</strain>
    </source>
</reference>
<dbReference type="SUPFAM" id="SSF46548">
    <property type="entry name" value="alpha-helical ferredoxin"/>
    <property type="match status" value="1"/>
</dbReference>
<comment type="subunit">
    <text evidence="8">The complex is composed of six subunits: RnfA, RnfB, RnfC, RnfD, RnfE and RnfG.</text>
</comment>
<evidence type="ECO:0000256" key="2">
    <source>
        <dbReference type="ARBA" id="ARBA00022485"/>
    </source>
</evidence>
<dbReference type="GO" id="GO:0009055">
    <property type="term" value="F:electron transfer activity"/>
    <property type="evidence" value="ECO:0007669"/>
    <property type="project" value="InterPro"/>
</dbReference>
<comment type="cofactor">
    <cofactor evidence="8">
        <name>[4Fe-4S] cluster</name>
        <dbReference type="ChEBI" id="CHEBI:49883"/>
    </cofactor>
    <text evidence="8">Binds 2 [4Fe-4S] clusters per subunit.</text>
</comment>
<evidence type="ECO:0000256" key="1">
    <source>
        <dbReference type="ARBA" id="ARBA00022448"/>
    </source>
</evidence>
<sequence length="584" mass="61911">MAVLERLWRSLAAGSRPAGGVLPPTRKSQTRDLGIRTPPLPARVTLLLEDGRDQPWREVQPIVKPGQYVRAGEPVARAVGHLALPVHASISGHVSALVPGHEADSGGQHPPAVVIESDGSSQHHWLPPLDWQGAAPGEIIQRIADAGIAGMGGGGFPAHLKVRAARQAGVDTLVVNAAECEPYLSADDQTLRQHTDQVLSGAAMVAHATGAASIVIGIEDDKPEAASAVRARLGELPCPARLEVIPIRYPSGGERQLIERLLGRRLASDQLPVDAGVLCHNPGTLAAIHDAVALGKPMIERTLTLAGRALARPGNVTARLGTAIEHLLQDAGLDRARLSRVIEGGPMMGQAISSLDQPITQTTNGLIAADAAELPTPPPARPCIRCGDCQPACPAGLAPQQLWWHAQAGEDHKAEANGLFDCIECGACDYVCPSHLPLANGFGEAKQRLRTARAESARADQARHRFEARQAREQREAAEREARRQARRQAATRRGQERDASSAKDSSADTKGTASVADVRGLRIAQAAAKAAARKAEKALERAAQQQQSADVLADLETQLDTARQHLAAADARLKAARQEETRP</sequence>
<feature type="compositionally biased region" description="Basic and acidic residues" evidence="10">
    <location>
        <begin position="453"/>
        <end position="484"/>
    </location>
</feature>
<comment type="subcellular location">
    <subcellularLocation>
        <location evidence="8">Cell inner membrane</location>
        <topology evidence="8">Peripheral membrane protein</topology>
    </subcellularLocation>
</comment>
<keyword evidence="8" id="KW-0472">Membrane</keyword>
<feature type="region of interest" description="Disordered" evidence="10">
    <location>
        <begin position="15"/>
        <end position="36"/>
    </location>
</feature>
<keyword evidence="7 8" id="KW-0411">Iron-sulfur</keyword>
<feature type="binding site" evidence="8">
    <location>
        <position position="383"/>
    </location>
    <ligand>
        <name>[4Fe-4S] cluster</name>
        <dbReference type="ChEBI" id="CHEBI:49883"/>
        <label>1</label>
    </ligand>
</feature>
<proteinExistence type="inferred from homology"/>
<comment type="similarity">
    <text evidence="8">Belongs to the 4Fe4S bacterial-type ferredoxin family. RnfC subfamily.</text>
</comment>
<protein>
    <recommendedName>
        <fullName evidence="8">Ion-translocating oxidoreductase complex subunit C</fullName>
        <ecNumber evidence="8">7.-.-.-</ecNumber>
    </recommendedName>
    <alternativeName>
        <fullName evidence="8">Rnf electron transport complex subunit C</fullName>
    </alternativeName>
</protein>
<dbReference type="GO" id="GO:0046872">
    <property type="term" value="F:metal ion binding"/>
    <property type="evidence" value="ECO:0007669"/>
    <property type="project" value="UniProtKB-KW"/>
</dbReference>
<evidence type="ECO:0000256" key="3">
    <source>
        <dbReference type="ARBA" id="ARBA00022723"/>
    </source>
</evidence>
<organism evidence="12">
    <name type="scientific">Halomonas sp. H10-59</name>
    <dbReference type="NCBI Taxonomy" id="2950874"/>
    <lineage>
        <taxon>Bacteria</taxon>
        <taxon>Pseudomonadati</taxon>
        <taxon>Pseudomonadota</taxon>
        <taxon>Gammaproteobacteria</taxon>
        <taxon>Oceanospirillales</taxon>
        <taxon>Halomonadaceae</taxon>
        <taxon>Halomonas</taxon>
    </lineage>
</organism>
<name>A0AAU7KNZ1_9GAMM</name>
<dbReference type="AlphaFoldDB" id="A0AAU7KNZ1"/>
<keyword evidence="5 8" id="KW-0249">Electron transport</keyword>
<dbReference type="EC" id="7.-.-.-" evidence="8"/>
<feature type="binding site" evidence="8">
    <location>
        <position position="425"/>
    </location>
    <ligand>
        <name>[4Fe-4S] cluster</name>
        <dbReference type="ChEBI" id="CHEBI:49883"/>
        <label>2</label>
    </ligand>
</feature>
<dbReference type="PROSITE" id="PS00198">
    <property type="entry name" value="4FE4S_FER_1"/>
    <property type="match status" value="2"/>
</dbReference>
<dbReference type="PANTHER" id="PTHR43034">
    <property type="entry name" value="ION-TRANSLOCATING OXIDOREDUCTASE COMPLEX SUBUNIT C"/>
    <property type="match status" value="1"/>
</dbReference>
<feature type="coiled-coil region" evidence="9">
    <location>
        <begin position="522"/>
        <end position="580"/>
    </location>
</feature>
<evidence type="ECO:0000259" key="11">
    <source>
        <dbReference type="PROSITE" id="PS51379"/>
    </source>
</evidence>
<dbReference type="InterPro" id="IPR037225">
    <property type="entry name" value="Nuo51_FMN-bd_sf"/>
</dbReference>
<comment type="function">
    <text evidence="8">Part of a membrane-bound complex that couples electron transfer with translocation of ions across the membrane.</text>
</comment>
<dbReference type="Pfam" id="PF01512">
    <property type="entry name" value="Complex1_51K"/>
    <property type="match status" value="1"/>
</dbReference>
<dbReference type="InterPro" id="IPR017900">
    <property type="entry name" value="4Fe4S_Fe_S_CS"/>
</dbReference>
<keyword evidence="1 8" id="KW-0813">Transport</keyword>
<evidence type="ECO:0000313" key="12">
    <source>
        <dbReference type="EMBL" id="XBO73294.1"/>
    </source>
</evidence>
<gene>
    <name evidence="12" type="primary">rsxC</name>
    <name evidence="8" type="synonym">rnfC</name>
    <name evidence="12" type="ORF">NFG57_10580</name>
</gene>
<feature type="binding site" evidence="8">
    <location>
        <position position="389"/>
    </location>
    <ligand>
        <name>[4Fe-4S] cluster</name>
        <dbReference type="ChEBI" id="CHEBI:49883"/>
        <label>1</label>
    </ligand>
</feature>
<dbReference type="InterPro" id="IPR017896">
    <property type="entry name" value="4Fe4S_Fe-S-bd"/>
</dbReference>
<dbReference type="Pfam" id="PF13375">
    <property type="entry name" value="RnfC_N"/>
    <property type="match status" value="1"/>
</dbReference>
<feature type="binding site" evidence="8">
    <location>
        <position position="393"/>
    </location>
    <ligand>
        <name>[4Fe-4S] cluster</name>
        <dbReference type="ChEBI" id="CHEBI:49883"/>
        <label>2</label>
    </ligand>
</feature>
<keyword evidence="4 8" id="KW-0677">Repeat</keyword>
<feature type="binding site" evidence="8">
    <location>
        <position position="422"/>
    </location>
    <ligand>
        <name>[4Fe-4S] cluster</name>
        <dbReference type="ChEBI" id="CHEBI:49883"/>
        <label>2</label>
    </ligand>
</feature>
<keyword evidence="8" id="KW-0997">Cell inner membrane</keyword>
<keyword evidence="9" id="KW-0175">Coiled coil</keyword>
<dbReference type="EMBL" id="CP098828">
    <property type="protein sequence ID" value="XBO73294.1"/>
    <property type="molecule type" value="Genomic_DNA"/>
</dbReference>
<feature type="binding site" evidence="8">
    <location>
        <position position="386"/>
    </location>
    <ligand>
        <name>[4Fe-4S] cluster</name>
        <dbReference type="ChEBI" id="CHEBI:49883"/>
        <label>1</label>
    </ligand>
</feature>
<dbReference type="InterPro" id="IPR026902">
    <property type="entry name" value="RnfC_N"/>
</dbReference>
<keyword evidence="3 8" id="KW-0479">Metal-binding</keyword>
<dbReference type="GO" id="GO:0022900">
    <property type="term" value="P:electron transport chain"/>
    <property type="evidence" value="ECO:0007669"/>
    <property type="project" value="UniProtKB-UniRule"/>
</dbReference>